<feature type="domain" description="Cadherin" evidence="12">
    <location>
        <begin position="3"/>
        <end position="105"/>
    </location>
</feature>
<dbReference type="GeneTree" id="ENSGT00940000165759"/>
<dbReference type="PANTHER" id="PTHR24028:SF296">
    <property type="entry name" value="PROTOCADHERIN 1 GAMMA 11 PRECURSOR-RELATED"/>
    <property type="match status" value="1"/>
</dbReference>
<evidence type="ECO:0000256" key="7">
    <source>
        <dbReference type="ARBA" id="ARBA00022889"/>
    </source>
</evidence>
<dbReference type="SUPFAM" id="SSF49313">
    <property type="entry name" value="Cadherin-like"/>
    <property type="match status" value="3"/>
</dbReference>
<keyword evidence="10" id="KW-0325">Glycoprotein</keyword>
<evidence type="ECO:0000256" key="3">
    <source>
        <dbReference type="ARBA" id="ARBA00022692"/>
    </source>
</evidence>
<dbReference type="GO" id="GO:0009653">
    <property type="term" value="P:anatomical structure morphogenesis"/>
    <property type="evidence" value="ECO:0007669"/>
    <property type="project" value="UniProtKB-ARBA"/>
</dbReference>
<dbReference type="Proteomes" id="UP000265020">
    <property type="component" value="Unassembled WGS sequence"/>
</dbReference>
<dbReference type="PANTHER" id="PTHR24028">
    <property type="entry name" value="CADHERIN-87A"/>
    <property type="match status" value="1"/>
</dbReference>
<evidence type="ECO:0000256" key="9">
    <source>
        <dbReference type="ARBA" id="ARBA00023136"/>
    </source>
</evidence>
<dbReference type="CDD" id="cd11304">
    <property type="entry name" value="Cadherin_repeat"/>
    <property type="match status" value="3"/>
</dbReference>
<evidence type="ECO:0000313" key="13">
    <source>
        <dbReference type="Ensembl" id="ENSCVAP00000010995.1"/>
    </source>
</evidence>
<evidence type="ECO:0000256" key="8">
    <source>
        <dbReference type="ARBA" id="ARBA00022989"/>
    </source>
</evidence>
<evidence type="ECO:0000256" key="5">
    <source>
        <dbReference type="ARBA" id="ARBA00022737"/>
    </source>
</evidence>
<keyword evidence="5" id="KW-0677">Repeat</keyword>
<reference evidence="13" key="1">
    <citation type="submission" date="2025-08" db="UniProtKB">
        <authorList>
            <consortium name="Ensembl"/>
        </authorList>
    </citation>
    <scope>IDENTIFICATION</scope>
</reference>
<feature type="domain" description="Cadherin" evidence="12">
    <location>
        <begin position="106"/>
        <end position="209"/>
    </location>
</feature>
<dbReference type="FunFam" id="2.60.40.60:FF:000002">
    <property type="entry name" value="Protocadherin alpha 2"/>
    <property type="match status" value="1"/>
</dbReference>
<dbReference type="PROSITE" id="PS00232">
    <property type="entry name" value="CADHERIN_1"/>
    <property type="match status" value="2"/>
</dbReference>
<keyword evidence="8" id="KW-1133">Transmembrane helix</keyword>
<dbReference type="FunFam" id="2.60.40.60:FF:000007">
    <property type="entry name" value="Protocadherin alpha 2"/>
    <property type="match status" value="1"/>
</dbReference>
<dbReference type="SMART" id="SM00112">
    <property type="entry name" value="CA"/>
    <property type="match status" value="2"/>
</dbReference>
<evidence type="ECO:0000256" key="4">
    <source>
        <dbReference type="ARBA" id="ARBA00022729"/>
    </source>
</evidence>
<evidence type="ECO:0000256" key="10">
    <source>
        <dbReference type="ARBA" id="ARBA00023180"/>
    </source>
</evidence>
<name>A0A3Q2FUU7_CYPVA</name>
<dbReference type="InterPro" id="IPR050174">
    <property type="entry name" value="Protocadherin/Cadherin-CA"/>
</dbReference>
<protein>
    <recommendedName>
        <fullName evidence="12">Cadherin domain-containing protein</fullName>
    </recommendedName>
</protein>
<dbReference type="GO" id="GO:0005886">
    <property type="term" value="C:plasma membrane"/>
    <property type="evidence" value="ECO:0007669"/>
    <property type="project" value="UniProtKB-SubCell"/>
</dbReference>
<dbReference type="PROSITE" id="PS50268">
    <property type="entry name" value="CADHERIN_2"/>
    <property type="match status" value="2"/>
</dbReference>
<reference evidence="13" key="2">
    <citation type="submission" date="2025-09" db="UniProtKB">
        <authorList>
            <consortium name="Ensembl"/>
        </authorList>
    </citation>
    <scope>IDENTIFICATION</scope>
</reference>
<dbReference type="Pfam" id="PF00028">
    <property type="entry name" value="Cadherin"/>
    <property type="match status" value="2"/>
</dbReference>
<dbReference type="InterPro" id="IPR020894">
    <property type="entry name" value="Cadherin_CS"/>
</dbReference>
<sequence length="311" mass="34090">MDFEISESATVGARFSLISAEDLDVGVNGLREYLLSDNDNFILKQHSNADGKKYAEMVLQNPLDRETNPNLSLKLIAVDGGTPQRSGTVNINILILDANDNAPIFNQSVYKAVVTEMSPKDTYVITVNASDKDSGSNGFITYYFSDLDSALDLFRVDEQSGVILTAGPIDFEKDKKFELQIHAKDQGGLTDSSRVIIEIVDINDNSPAISVMSFTSPVSEDSPPGTTIGLISIKDQDSGDNGQVSCKIEGNAPFKIKSNLKNYYTLITDSVLDPRNSPVFHHLCSHLLTCANTFLQILYNMSTFAFIIRVL</sequence>
<organism evidence="13 14">
    <name type="scientific">Cyprinodon variegatus</name>
    <name type="common">Sheepshead minnow</name>
    <dbReference type="NCBI Taxonomy" id="28743"/>
    <lineage>
        <taxon>Eukaryota</taxon>
        <taxon>Metazoa</taxon>
        <taxon>Chordata</taxon>
        <taxon>Craniata</taxon>
        <taxon>Vertebrata</taxon>
        <taxon>Euteleostomi</taxon>
        <taxon>Actinopterygii</taxon>
        <taxon>Neopterygii</taxon>
        <taxon>Teleostei</taxon>
        <taxon>Neoteleostei</taxon>
        <taxon>Acanthomorphata</taxon>
        <taxon>Ovalentaria</taxon>
        <taxon>Atherinomorphae</taxon>
        <taxon>Cyprinodontiformes</taxon>
        <taxon>Cyprinodontidae</taxon>
        <taxon>Cyprinodon</taxon>
    </lineage>
</organism>
<dbReference type="AlphaFoldDB" id="A0A3Q2FUU7"/>
<dbReference type="GO" id="GO:0007156">
    <property type="term" value="P:homophilic cell adhesion via plasma membrane adhesion molecules"/>
    <property type="evidence" value="ECO:0007669"/>
    <property type="project" value="InterPro"/>
</dbReference>
<keyword evidence="7" id="KW-0130">Cell adhesion</keyword>
<evidence type="ECO:0000256" key="11">
    <source>
        <dbReference type="PROSITE-ProRule" id="PRU00043"/>
    </source>
</evidence>
<proteinExistence type="predicted"/>
<dbReference type="Ensembl" id="ENSCVAT00000029762.1">
    <property type="protein sequence ID" value="ENSCVAP00000010995.1"/>
    <property type="gene ID" value="ENSCVAG00000013171.1"/>
</dbReference>
<dbReference type="OMA" id="VAQCKVV"/>
<evidence type="ECO:0000259" key="12">
    <source>
        <dbReference type="PROSITE" id="PS50268"/>
    </source>
</evidence>
<keyword evidence="9" id="KW-0472">Membrane</keyword>
<evidence type="ECO:0000256" key="6">
    <source>
        <dbReference type="ARBA" id="ARBA00022837"/>
    </source>
</evidence>
<keyword evidence="6 11" id="KW-0106">Calcium</keyword>
<keyword evidence="2" id="KW-1003">Cell membrane</keyword>
<accession>A0A3Q2FUU7</accession>
<evidence type="ECO:0000256" key="2">
    <source>
        <dbReference type="ARBA" id="ARBA00022475"/>
    </source>
</evidence>
<dbReference type="PRINTS" id="PR00205">
    <property type="entry name" value="CADHERIN"/>
</dbReference>
<dbReference type="InterPro" id="IPR002126">
    <property type="entry name" value="Cadherin-like_dom"/>
</dbReference>
<keyword evidence="4" id="KW-0732">Signal</keyword>
<evidence type="ECO:0000256" key="1">
    <source>
        <dbReference type="ARBA" id="ARBA00004251"/>
    </source>
</evidence>
<dbReference type="GO" id="GO:0005509">
    <property type="term" value="F:calcium ion binding"/>
    <property type="evidence" value="ECO:0007669"/>
    <property type="project" value="UniProtKB-UniRule"/>
</dbReference>
<keyword evidence="3" id="KW-0812">Transmembrane</keyword>
<comment type="subcellular location">
    <subcellularLocation>
        <location evidence="1">Cell membrane</location>
        <topology evidence="1">Single-pass type I membrane protein</topology>
    </subcellularLocation>
</comment>
<evidence type="ECO:0000313" key="14">
    <source>
        <dbReference type="Proteomes" id="UP000265020"/>
    </source>
</evidence>
<dbReference type="Gene3D" id="2.60.40.60">
    <property type="entry name" value="Cadherins"/>
    <property type="match status" value="3"/>
</dbReference>
<keyword evidence="14" id="KW-1185">Reference proteome</keyword>
<dbReference type="InterPro" id="IPR015919">
    <property type="entry name" value="Cadherin-like_sf"/>
</dbReference>